<name>A0A6V7W9N1_MELEN</name>
<proteinExistence type="predicted"/>
<accession>A0A6V7W9N1</accession>
<dbReference type="OrthoDB" id="5829112at2759"/>
<reference evidence="1 2" key="1">
    <citation type="submission" date="2020-08" db="EMBL/GenBank/DDBJ databases">
        <authorList>
            <person name="Koutsovoulos G."/>
            <person name="Danchin GJ E."/>
        </authorList>
    </citation>
    <scope>NUCLEOTIDE SEQUENCE [LARGE SCALE GENOMIC DNA]</scope>
</reference>
<sequence>MTLEQASDSPFSLNVDVFARFAHGMKVKGELTLRCLPVDKETSNENDDKEASSSARKILSTQLLEGHWSGKLDLKVCGVTEEKHQKIKLVAEVTERGSFLSAKTVKESDLFNPGFELIPLKPAFTRNTRRMLIYLRRRFLIEGDAELTTQCISEERSLNGLNHSLIQRLGTIAEIKIDIRCISYIIKARRKLINGGFSTSETLVLPLLDGFDKFDLSLIEINQNKVEYIEGEFIEAIVHNVAGRNFNYALICGNGRELASVGPIKDGRIRIQITEQMGTGACVLYVYGSNGKNSEMVVDMHLIFKKPGYCPKVSFQFLNKNEKNS</sequence>
<gene>
    <name evidence="1" type="ORF">MENT_LOCUS36238</name>
</gene>
<dbReference type="Proteomes" id="UP000580250">
    <property type="component" value="Unassembled WGS sequence"/>
</dbReference>
<comment type="caution">
    <text evidence="1">The sequence shown here is derived from an EMBL/GenBank/DDBJ whole genome shotgun (WGS) entry which is preliminary data.</text>
</comment>
<organism evidence="1 2">
    <name type="scientific">Meloidogyne enterolobii</name>
    <name type="common">Root-knot nematode worm</name>
    <name type="synonym">Meloidogyne mayaguensis</name>
    <dbReference type="NCBI Taxonomy" id="390850"/>
    <lineage>
        <taxon>Eukaryota</taxon>
        <taxon>Metazoa</taxon>
        <taxon>Ecdysozoa</taxon>
        <taxon>Nematoda</taxon>
        <taxon>Chromadorea</taxon>
        <taxon>Rhabditida</taxon>
        <taxon>Tylenchina</taxon>
        <taxon>Tylenchomorpha</taxon>
        <taxon>Tylenchoidea</taxon>
        <taxon>Meloidogynidae</taxon>
        <taxon>Meloidogyninae</taxon>
        <taxon>Meloidogyne</taxon>
    </lineage>
</organism>
<dbReference type="EMBL" id="CAJEWN010000483">
    <property type="protein sequence ID" value="CAD2183916.1"/>
    <property type="molecule type" value="Genomic_DNA"/>
</dbReference>
<dbReference type="AlphaFoldDB" id="A0A6V7W9N1"/>
<protein>
    <submittedName>
        <fullName evidence="1">Uncharacterized protein</fullName>
    </submittedName>
</protein>
<evidence type="ECO:0000313" key="1">
    <source>
        <dbReference type="EMBL" id="CAD2183916.1"/>
    </source>
</evidence>
<evidence type="ECO:0000313" key="2">
    <source>
        <dbReference type="Proteomes" id="UP000580250"/>
    </source>
</evidence>